<dbReference type="EMBL" id="JH767379">
    <property type="protein sequence ID" value="EQC24819.1"/>
    <property type="molecule type" value="Genomic_DNA"/>
</dbReference>
<dbReference type="GeneID" id="19958016"/>
<proteinExistence type="predicted"/>
<gene>
    <name evidence="1" type="ORF">SDRG_17289</name>
</gene>
<organism evidence="1 2">
    <name type="scientific">Saprolegnia diclina (strain VS20)</name>
    <dbReference type="NCBI Taxonomy" id="1156394"/>
    <lineage>
        <taxon>Eukaryota</taxon>
        <taxon>Sar</taxon>
        <taxon>Stramenopiles</taxon>
        <taxon>Oomycota</taxon>
        <taxon>Saprolegniomycetes</taxon>
        <taxon>Saprolegniales</taxon>
        <taxon>Saprolegniaceae</taxon>
        <taxon>Saprolegnia</taxon>
    </lineage>
</organism>
<evidence type="ECO:0000313" key="2">
    <source>
        <dbReference type="Proteomes" id="UP000030762"/>
    </source>
</evidence>
<feature type="non-terminal residue" evidence="1">
    <location>
        <position position="59"/>
    </location>
</feature>
<accession>T0PHH8</accession>
<dbReference type="VEuPathDB" id="FungiDB:SDRG_17289"/>
<dbReference type="AlphaFoldDB" id="T0PHH8"/>
<dbReference type="InParanoid" id="T0PHH8"/>
<protein>
    <submittedName>
        <fullName evidence="1">Uncharacterized protein</fullName>
    </submittedName>
</protein>
<sequence length="59" mass="6668">MLHWWQSRQLPHCAPTPTRVPIAYLIGSTLDPVRTTCPTISWPTTSGYWIGPHPPEIVC</sequence>
<name>T0PHH8_SAPDV</name>
<evidence type="ECO:0000313" key="1">
    <source>
        <dbReference type="EMBL" id="EQC24819.1"/>
    </source>
</evidence>
<reference evidence="1 2" key="1">
    <citation type="submission" date="2012-04" db="EMBL/GenBank/DDBJ databases">
        <title>The Genome Sequence of Saprolegnia declina VS20.</title>
        <authorList>
            <consortium name="The Broad Institute Genome Sequencing Platform"/>
            <person name="Russ C."/>
            <person name="Nusbaum C."/>
            <person name="Tyler B."/>
            <person name="van West P."/>
            <person name="Dieguez-Uribeondo J."/>
            <person name="de Bruijn I."/>
            <person name="Tripathy S."/>
            <person name="Jiang R."/>
            <person name="Young S.K."/>
            <person name="Zeng Q."/>
            <person name="Gargeya S."/>
            <person name="Fitzgerald M."/>
            <person name="Haas B."/>
            <person name="Abouelleil A."/>
            <person name="Alvarado L."/>
            <person name="Arachchi H.M."/>
            <person name="Berlin A."/>
            <person name="Chapman S.B."/>
            <person name="Goldberg J."/>
            <person name="Griggs A."/>
            <person name="Gujja S."/>
            <person name="Hansen M."/>
            <person name="Howarth C."/>
            <person name="Imamovic A."/>
            <person name="Larimer J."/>
            <person name="McCowen C."/>
            <person name="Montmayeur A."/>
            <person name="Murphy C."/>
            <person name="Neiman D."/>
            <person name="Pearson M."/>
            <person name="Priest M."/>
            <person name="Roberts A."/>
            <person name="Saif S."/>
            <person name="Shea T."/>
            <person name="Sisk P."/>
            <person name="Sykes S."/>
            <person name="Wortman J."/>
            <person name="Nusbaum C."/>
            <person name="Birren B."/>
        </authorList>
    </citation>
    <scope>NUCLEOTIDE SEQUENCE [LARGE SCALE GENOMIC DNA]</scope>
    <source>
        <strain evidence="1 2">VS20</strain>
    </source>
</reference>
<dbReference type="Proteomes" id="UP000030762">
    <property type="component" value="Unassembled WGS sequence"/>
</dbReference>
<keyword evidence="2" id="KW-1185">Reference proteome</keyword>
<dbReference type="RefSeq" id="XP_008621750.1">
    <property type="nucleotide sequence ID" value="XM_008623528.1"/>
</dbReference>